<gene>
    <name evidence="1" type="ORF">PHATRDRAFT_34586</name>
</gene>
<dbReference type="EMBL" id="CM000608">
    <property type="protein sequence ID" value="EEC49798.1"/>
    <property type="molecule type" value="Genomic_DNA"/>
</dbReference>
<dbReference type="PaxDb" id="2850-Phatr34586"/>
<evidence type="ECO:0000313" key="1">
    <source>
        <dbReference type="EMBL" id="EEC49798.1"/>
    </source>
</evidence>
<accession>B7FV93</accession>
<dbReference type="RefSeq" id="XP_002179100.1">
    <property type="nucleotide sequence ID" value="XM_002179064.1"/>
</dbReference>
<name>B7FV93_PHATC</name>
<dbReference type="HOGENOM" id="CLU_1279857_0_0_1"/>
<dbReference type="AlphaFoldDB" id="B7FV93"/>
<organism evidence="1 2">
    <name type="scientific">Phaeodactylum tricornutum (strain CCAP 1055/1)</name>
    <dbReference type="NCBI Taxonomy" id="556484"/>
    <lineage>
        <taxon>Eukaryota</taxon>
        <taxon>Sar</taxon>
        <taxon>Stramenopiles</taxon>
        <taxon>Ochrophyta</taxon>
        <taxon>Bacillariophyta</taxon>
        <taxon>Bacillariophyceae</taxon>
        <taxon>Bacillariophycidae</taxon>
        <taxon>Naviculales</taxon>
        <taxon>Phaeodactylaceae</taxon>
        <taxon>Phaeodactylum</taxon>
    </lineage>
</organism>
<protein>
    <submittedName>
        <fullName evidence="1">Uncharacterized protein</fullName>
    </submittedName>
</protein>
<dbReference type="InParanoid" id="B7FV93"/>
<proteinExistence type="predicted"/>
<dbReference type="Proteomes" id="UP000000759">
    <property type="component" value="Chromosome 5"/>
</dbReference>
<evidence type="ECO:0000313" key="2">
    <source>
        <dbReference type="Proteomes" id="UP000000759"/>
    </source>
</evidence>
<keyword evidence="2" id="KW-1185">Reference proteome</keyword>
<dbReference type="KEGG" id="pti:PHATRDRAFT_34586"/>
<reference evidence="1 2" key="1">
    <citation type="journal article" date="2008" name="Nature">
        <title>The Phaeodactylum genome reveals the evolutionary history of diatom genomes.</title>
        <authorList>
            <person name="Bowler C."/>
            <person name="Allen A.E."/>
            <person name="Badger J.H."/>
            <person name="Grimwood J."/>
            <person name="Jabbari K."/>
            <person name="Kuo A."/>
            <person name="Maheswari U."/>
            <person name="Martens C."/>
            <person name="Maumus F."/>
            <person name="Otillar R.P."/>
            <person name="Rayko E."/>
            <person name="Salamov A."/>
            <person name="Vandepoele K."/>
            <person name="Beszteri B."/>
            <person name="Gruber A."/>
            <person name="Heijde M."/>
            <person name="Katinka M."/>
            <person name="Mock T."/>
            <person name="Valentin K."/>
            <person name="Verret F."/>
            <person name="Berges J.A."/>
            <person name="Brownlee C."/>
            <person name="Cadoret J.P."/>
            <person name="Chiovitti A."/>
            <person name="Choi C.J."/>
            <person name="Coesel S."/>
            <person name="De Martino A."/>
            <person name="Detter J.C."/>
            <person name="Durkin C."/>
            <person name="Falciatore A."/>
            <person name="Fournet J."/>
            <person name="Haruta M."/>
            <person name="Huysman M.J."/>
            <person name="Jenkins B.D."/>
            <person name="Jiroutova K."/>
            <person name="Jorgensen R.E."/>
            <person name="Joubert Y."/>
            <person name="Kaplan A."/>
            <person name="Kroger N."/>
            <person name="Kroth P.G."/>
            <person name="La Roche J."/>
            <person name="Lindquist E."/>
            <person name="Lommer M."/>
            <person name="Martin-Jezequel V."/>
            <person name="Lopez P.J."/>
            <person name="Lucas S."/>
            <person name="Mangogna M."/>
            <person name="McGinnis K."/>
            <person name="Medlin L.K."/>
            <person name="Montsant A."/>
            <person name="Oudot-Le Secq M.P."/>
            <person name="Napoli C."/>
            <person name="Obornik M."/>
            <person name="Parker M.S."/>
            <person name="Petit J.L."/>
            <person name="Porcel B.M."/>
            <person name="Poulsen N."/>
            <person name="Robison M."/>
            <person name="Rychlewski L."/>
            <person name="Rynearson T.A."/>
            <person name="Schmutz J."/>
            <person name="Shapiro H."/>
            <person name="Siaut M."/>
            <person name="Stanley M."/>
            <person name="Sussman M.R."/>
            <person name="Taylor A.R."/>
            <person name="Vardi A."/>
            <person name="von Dassow P."/>
            <person name="Vyverman W."/>
            <person name="Willis A."/>
            <person name="Wyrwicz L.S."/>
            <person name="Rokhsar D.S."/>
            <person name="Weissenbach J."/>
            <person name="Armbrust E.V."/>
            <person name="Green B.R."/>
            <person name="Van de Peer Y."/>
            <person name="Grigoriev I.V."/>
        </authorList>
    </citation>
    <scope>NUCLEOTIDE SEQUENCE [LARGE SCALE GENOMIC DNA]</scope>
    <source>
        <strain evidence="1 2">CCAP 1055/1</strain>
    </source>
</reference>
<reference evidence="2" key="2">
    <citation type="submission" date="2008-08" db="EMBL/GenBank/DDBJ databases">
        <authorList>
            <consortium name="Diatom Consortium"/>
            <person name="Grigoriev I."/>
            <person name="Grimwood J."/>
            <person name="Kuo A."/>
            <person name="Otillar R.P."/>
            <person name="Salamov A."/>
            <person name="Detter J.C."/>
            <person name="Lindquist E."/>
            <person name="Shapiro H."/>
            <person name="Lucas S."/>
            <person name="Glavina del Rio T."/>
            <person name="Pitluck S."/>
            <person name="Rokhsar D."/>
            <person name="Bowler C."/>
        </authorList>
    </citation>
    <scope>GENOME REANNOTATION</scope>
    <source>
        <strain evidence="2">CCAP 1055/1</strain>
    </source>
</reference>
<dbReference type="GeneID" id="7199521"/>
<sequence length="216" mass="25027">MTQYGFDNLQIKGRFLDAKINYGHSAVHGLMDSDSRSAIQYQLLLNQTSSDLSQEQRLPVISKLNEHAAPSESFLKLDYAEQLTIKMASDITSREAPSSKEDDLSAEISRKIVEEDVNGFDWPKDLQQVIARKAMVILMKSFGPEGVELWRKDFDNLSDESLVRLFKRWNPHFFTWFHQKLGMWVPVLGFREEHKRRETVRNALRNEKRDQNVVGA</sequence>